<feature type="compositionally biased region" description="Basic and acidic residues" evidence="1">
    <location>
        <begin position="156"/>
        <end position="179"/>
    </location>
</feature>
<comment type="caution">
    <text evidence="2">The sequence shown here is derived from an EMBL/GenBank/DDBJ whole genome shotgun (WGS) entry which is preliminary data.</text>
</comment>
<proteinExistence type="predicted"/>
<feature type="region of interest" description="Disordered" evidence="1">
    <location>
        <begin position="35"/>
        <end position="206"/>
    </location>
</feature>
<dbReference type="AlphaFoldDB" id="A0AAD5X0G8"/>
<keyword evidence="3" id="KW-1185">Reference proteome</keyword>
<organism evidence="2 3">
    <name type="scientific">Rhizophlyctis rosea</name>
    <dbReference type="NCBI Taxonomy" id="64517"/>
    <lineage>
        <taxon>Eukaryota</taxon>
        <taxon>Fungi</taxon>
        <taxon>Fungi incertae sedis</taxon>
        <taxon>Chytridiomycota</taxon>
        <taxon>Chytridiomycota incertae sedis</taxon>
        <taxon>Chytridiomycetes</taxon>
        <taxon>Rhizophlyctidales</taxon>
        <taxon>Rhizophlyctidaceae</taxon>
        <taxon>Rhizophlyctis</taxon>
    </lineage>
</organism>
<reference evidence="2" key="1">
    <citation type="submission" date="2020-05" db="EMBL/GenBank/DDBJ databases">
        <title>Phylogenomic resolution of chytrid fungi.</title>
        <authorList>
            <person name="Stajich J.E."/>
            <person name="Amses K."/>
            <person name="Simmons R."/>
            <person name="Seto K."/>
            <person name="Myers J."/>
            <person name="Bonds A."/>
            <person name="Quandt C.A."/>
            <person name="Barry K."/>
            <person name="Liu P."/>
            <person name="Grigoriev I."/>
            <person name="Longcore J.E."/>
            <person name="James T.Y."/>
        </authorList>
    </citation>
    <scope>NUCLEOTIDE SEQUENCE</scope>
    <source>
        <strain evidence="2">JEL0318</strain>
    </source>
</reference>
<evidence type="ECO:0000313" key="3">
    <source>
        <dbReference type="Proteomes" id="UP001212841"/>
    </source>
</evidence>
<dbReference type="EMBL" id="JADGJD010000618">
    <property type="protein sequence ID" value="KAJ3049621.1"/>
    <property type="molecule type" value="Genomic_DNA"/>
</dbReference>
<feature type="non-terminal residue" evidence="2">
    <location>
        <position position="1"/>
    </location>
</feature>
<gene>
    <name evidence="2" type="ORF">HK097_009393</name>
</gene>
<evidence type="ECO:0000256" key="1">
    <source>
        <dbReference type="SAM" id="MobiDB-lite"/>
    </source>
</evidence>
<evidence type="ECO:0000313" key="2">
    <source>
        <dbReference type="EMBL" id="KAJ3049621.1"/>
    </source>
</evidence>
<feature type="compositionally biased region" description="Basic and acidic residues" evidence="1">
    <location>
        <begin position="1"/>
        <end position="12"/>
    </location>
</feature>
<feature type="region of interest" description="Disordered" evidence="1">
    <location>
        <begin position="1"/>
        <end position="22"/>
    </location>
</feature>
<dbReference type="Proteomes" id="UP001212841">
    <property type="component" value="Unassembled WGS sequence"/>
</dbReference>
<name>A0AAD5X0G8_9FUNG</name>
<feature type="compositionally biased region" description="Basic and acidic residues" evidence="1">
    <location>
        <begin position="128"/>
        <end position="144"/>
    </location>
</feature>
<feature type="compositionally biased region" description="Basic residues" evidence="1">
    <location>
        <begin position="64"/>
        <end position="74"/>
    </location>
</feature>
<accession>A0AAD5X0G8</accession>
<protein>
    <submittedName>
        <fullName evidence="2">Uncharacterized protein</fullName>
    </submittedName>
</protein>
<sequence length="206" mass="23256">MPEAFKSRDKIPRNSMEVSSFVPPRAAALSTYISSPLARSMKRSDTPDSENSSPRSPAFEEARRVHKSASKKSLKVNTGATREPTPEVAEVKQPLYYGRWTNYDDVPIPTVMKKVLDDETQSPPEPDEDKKGRAERGRSREKGSPEYGGSAAAQRLQEKLEQLDAGRGRDRTTREEPRGRQNGNTQRTEEFVTPPRSRSRPRQERS</sequence>